<keyword evidence="2" id="KW-1185">Reference proteome</keyword>
<evidence type="ECO:0000313" key="2">
    <source>
        <dbReference type="Proteomes" id="UP000320338"/>
    </source>
</evidence>
<dbReference type="SUPFAM" id="SSF53213">
    <property type="entry name" value="LigB-like"/>
    <property type="match status" value="1"/>
</dbReference>
<dbReference type="Proteomes" id="UP000320338">
    <property type="component" value="Unassembled WGS sequence"/>
</dbReference>
<name>A0A4Y3WJE9_9PSEU</name>
<gene>
    <name evidence="1" type="ORF">PHY01_03120</name>
</gene>
<sequence>MAEILGIGLSHYPPFGGTDQDMAGILRWTLQDPAIPDSQRDPANWPALMQREWGQDQGASAAPEHRAALVAGFERTRAALDDFQPDAVLIWGDDQYENFREDIIPPYAVLAYEDMEVRPWAQASESSDMVGKPNAWGEPADTVFAVRGRPDIAKHLVTGLLEQGVDAAYAYEKLHHPGLPHAFLNAVLYLDYHRAGFPYPVIPFPINCYGRRVVSYRGFTSRLGETRELDPPSPQPRRLMDVGAAAARILADSPWRIALVASSSWSHAFLCDPTYRLRPDTAADLRLYDALVKGDLDEWRGTPLESIEESGQQELLNWFPLLGAMEALGRPTPTWSDFTPTDVFNSNKVFVTYEP</sequence>
<evidence type="ECO:0008006" key="3">
    <source>
        <dbReference type="Google" id="ProtNLM"/>
    </source>
</evidence>
<dbReference type="RefSeq" id="WP_141276374.1">
    <property type="nucleotide sequence ID" value="NZ_BAAARZ010000002.1"/>
</dbReference>
<protein>
    <recommendedName>
        <fullName evidence="3">Extradiol ring-cleavage dioxygenase class III enzyme subunit B domain-containing protein</fullName>
    </recommendedName>
</protein>
<comment type="caution">
    <text evidence="1">The sequence shown here is derived from an EMBL/GenBank/DDBJ whole genome shotgun (WGS) entry which is preliminary data.</text>
</comment>
<dbReference type="AlphaFoldDB" id="A0A4Y3WJE9"/>
<proteinExistence type="predicted"/>
<organism evidence="1 2">
    <name type="scientific">Pseudonocardia hydrocarbonoxydans</name>
    <dbReference type="NCBI Taxonomy" id="76726"/>
    <lineage>
        <taxon>Bacteria</taxon>
        <taxon>Bacillati</taxon>
        <taxon>Actinomycetota</taxon>
        <taxon>Actinomycetes</taxon>
        <taxon>Pseudonocardiales</taxon>
        <taxon>Pseudonocardiaceae</taxon>
        <taxon>Pseudonocardia</taxon>
    </lineage>
</organism>
<dbReference type="Gene3D" id="3.40.830.10">
    <property type="entry name" value="LigB-like"/>
    <property type="match status" value="1"/>
</dbReference>
<dbReference type="OrthoDB" id="8673673at2"/>
<accession>A0A4Y3WJE9</accession>
<dbReference type="EMBL" id="BJNG01000003">
    <property type="protein sequence ID" value="GEC18029.1"/>
    <property type="molecule type" value="Genomic_DNA"/>
</dbReference>
<reference evidence="1 2" key="1">
    <citation type="submission" date="2019-06" db="EMBL/GenBank/DDBJ databases">
        <title>Whole genome shotgun sequence of Pseudonocardia hydrocarbonoxydans NBRC 14498.</title>
        <authorList>
            <person name="Hosoyama A."/>
            <person name="Uohara A."/>
            <person name="Ohji S."/>
            <person name="Ichikawa N."/>
        </authorList>
    </citation>
    <scope>NUCLEOTIDE SEQUENCE [LARGE SCALE GENOMIC DNA]</scope>
    <source>
        <strain evidence="1 2">NBRC 14498</strain>
    </source>
</reference>
<evidence type="ECO:0000313" key="1">
    <source>
        <dbReference type="EMBL" id="GEC18029.1"/>
    </source>
</evidence>